<accession>A0A6G9HE04</accession>
<protein>
    <submittedName>
        <fullName evidence="1">Uncharacterized protein</fullName>
    </submittedName>
</protein>
<gene>
    <name evidence="1" type="primary">ORF1</name>
</gene>
<organism evidence="1">
    <name type="scientific">Dikerogammarus haemobaphes virus 1</name>
    <dbReference type="NCBI Taxonomy" id="2704946"/>
    <lineage>
        <taxon>Viruses</taxon>
    </lineage>
</organism>
<sequence length="309" mass="36628">MEDYKEFLVYIEKKTNVLKLLDIESNLSNMDEYKKYLSLHDPYIDFILENLKNMNSKNLLFLSDGMSNHVPIIARNIMLNFSSENILKIILNLIIRLERDEYYNQTIINILRIIISDHEFYLLNSDIKYYLTNTWFYFANDTVEFIDYLDEVIGNFLCLFQLDTGNLFNFYLNYLNKEQNELHNHSQNVHLILDNIRIDDYIKTEIETLSLDVSEVLAKFSENVLITILKMPSYKPTSSFPSLIQLANYIIKKSKLEEFGRWLETELYDHNACVALLYSIMIYTVYDSLHDSKNNPPRHYHMAPTTVNI</sequence>
<evidence type="ECO:0000313" key="1">
    <source>
        <dbReference type="EMBL" id="QIQ08566.1"/>
    </source>
</evidence>
<proteinExistence type="predicted"/>
<reference evidence="1" key="1">
    <citation type="journal article" date="2020" name="MBio">
        <title>A New Family of DNA Viruses Causing Disease in Crustaceans from Diverse Aquatic Biomes.</title>
        <authorList>
            <person name="Subramaniam K."/>
            <person name="Behringer D.C."/>
            <person name="Bojko J."/>
            <person name="Yutin N."/>
            <person name="Clark A.S."/>
            <person name="Bateman K.S."/>
            <person name="van Aerle R."/>
            <person name="Bass D."/>
            <person name="Kerr R.C."/>
            <person name="Koonin E.V."/>
            <person name="Stentiford G.D."/>
            <person name="Waltzek T.B."/>
        </authorList>
    </citation>
    <scope>NUCLEOTIDE SEQUENCE</scope>
</reference>
<dbReference type="EMBL" id="MN604016">
    <property type="protein sequence ID" value="QIQ08566.1"/>
    <property type="molecule type" value="Genomic_DNA"/>
</dbReference>
<name>A0A6G9HE04_9VIRU</name>